<keyword evidence="4" id="KW-0283">Flagellar rotation</keyword>
<feature type="domain" description="Motility protein A N-terminal" evidence="10">
    <location>
        <begin position="6"/>
        <end position="92"/>
    </location>
</feature>
<proteinExistence type="inferred from homology"/>
<feature type="domain" description="MotA/TolQ/ExbB proton channel" evidence="9">
    <location>
        <begin position="109"/>
        <end position="226"/>
    </location>
</feature>
<keyword evidence="7" id="KW-0813">Transport</keyword>
<dbReference type="InterPro" id="IPR047055">
    <property type="entry name" value="MotA-like"/>
</dbReference>
<comment type="similarity">
    <text evidence="7">Belongs to the exbB/tolQ family.</text>
</comment>
<evidence type="ECO:0000256" key="8">
    <source>
        <dbReference type="SAM" id="Phobius"/>
    </source>
</evidence>
<name>A0ABY1C6W3_9FIRM</name>
<evidence type="ECO:0000256" key="3">
    <source>
        <dbReference type="ARBA" id="ARBA00022692"/>
    </source>
</evidence>
<feature type="transmembrane region" description="Helical" evidence="8">
    <location>
        <begin position="185"/>
        <end position="210"/>
    </location>
</feature>
<keyword evidence="12" id="KW-1185">Reference proteome</keyword>
<feature type="transmembrane region" description="Helical" evidence="8">
    <location>
        <begin position="5"/>
        <end position="22"/>
    </location>
</feature>
<evidence type="ECO:0000256" key="7">
    <source>
        <dbReference type="RuleBase" id="RU004057"/>
    </source>
</evidence>
<keyword evidence="3 8" id="KW-0812">Transmembrane</keyword>
<dbReference type="Pfam" id="PF20560">
    <property type="entry name" value="MotA_N"/>
    <property type="match status" value="1"/>
</dbReference>
<accession>A0ABY1C6W3</accession>
<organism evidence="11 12">
    <name type="scientific">Lacrimispora sphenoides JCM 1415</name>
    <dbReference type="NCBI Taxonomy" id="1297793"/>
    <lineage>
        <taxon>Bacteria</taxon>
        <taxon>Bacillati</taxon>
        <taxon>Bacillota</taxon>
        <taxon>Clostridia</taxon>
        <taxon>Lachnospirales</taxon>
        <taxon>Lachnospiraceae</taxon>
        <taxon>Lacrimispora</taxon>
    </lineage>
</organism>
<dbReference type="RefSeq" id="WP_025233165.1">
    <property type="nucleotide sequence ID" value="NZ_LT630003.1"/>
</dbReference>
<keyword evidence="5 8" id="KW-1133">Transmembrane helix</keyword>
<dbReference type="InterPro" id="IPR046786">
    <property type="entry name" value="MotA_N"/>
</dbReference>
<evidence type="ECO:0000256" key="6">
    <source>
        <dbReference type="ARBA" id="ARBA00023136"/>
    </source>
</evidence>
<keyword evidence="7" id="KW-0653">Protein transport</keyword>
<evidence type="ECO:0000313" key="12">
    <source>
        <dbReference type="Proteomes" id="UP000198970"/>
    </source>
</evidence>
<dbReference type="Pfam" id="PF01618">
    <property type="entry name" value="MotA_ExbB"/>
    <property type="match status" value="1"/>
</dbReference>
<feature type="transmembrane region" description="Helical" evidence="8">
    <location>
        <begin position="28"/>
        <end position="53"/>
    </location>
</feature>
<sequence length="268" mass="29327">MDFSLLIGIIIGVGALLTGFVLEKGAIYSLFLLSPFIIVVGGTFGAVIASYSLNDIAMALRAMFRSFKHPHSASMEKMIAKISMIATRYRTEGVTCLENISRDPELNQEEYLLLKEGLVLIQEMKTPESIQYTLESDIRAYVQQKSIEASVFEAAAGFSPTMGVIGTVMGLIMVLASGFEDPSELAGSIGTAFVATLYGVCFANLIYMPIANKLKTQLKRKHIQKEMIVDGVCMIASGNTSRNIENELALYFQAFSDGAKRYKQGIEN</sequence>
<keyword evidence="6 8" id="KW-0472">Membrane</keyword>
<evidence type="ECO:0000259" key="10">
    <source>
        <dbReference type="Pfam" id="PF20560"/>
    </source>
</evidence>
<dbReference type="PANTHER" id="PTHR30433">
    <property type="entry name" value="CHEMOTAXIS PROTEIN MOTA"/>
    <property type="match status" value="1"/>
</dbReference>
<gene>
    <name evidence="11" type="ORF">SAMN02745906_1610</name>
</gene>
<dbReference type="EMBL" id="LT630003">
    <property type="protein sequence ID" value="SET74916.1"/>
    <property type="molecule type" value="Genomic_DNA"/>
</dbReference>
<evidence type="ECO:0000256" key="4">
    <source>
        <dbReference type="ARBA" id="ARBA00022779"/>
    </source>
</evidence>
<dbReference type="InterPro" id="IPR002898">
    <property type="entry name" value="MotA_ExbB_proton_chnl"/>
</dbReference>
<dbReference type="Proteomes" id="UP000198970">
    <property type="component" value="Chromosome I"/>
</dbReference>
<evidence type="ECO:0000256" key="2">
    <source>
        <dbReference type="ARBA" id="ARBA00022475"/>
    </source>
</evidence>
<dbReference type="PANTHER" id="PTHR30433:SF3">
    <property type="entry name" value="MOTILITY PROTEIN A"/>
    <property type="match status" value="1"/>
</dbReference>
<evidence type="ECO:0000313" key="11">
    <source>
        <dbReference type="EMBL" id="SET74916.1"/>
    </source>
</evidence>
<reference evidence="11 12" key="1">
    <citation type="submission" date="2016-10" db="EMBL/GenBank/DDBJ databases">
        <authorList>
            <person name="Varghese N."/>
            <person name="Submissions S."/>
        </authorList>
    </citation>
    <scope>NUCLEOTIDE SEQUENCE [LARGE SCALE GENOMIC DNA]</scope>
    <source>
        <strain evidence="11 12">ATCC 19403</strain>
    </source>
</reference>
<evidence type="ECO:0000256" key="1">
    <source>
        <dbReference type="ARBA" id="ARBA00004651"/>
    </source>
</evidence>
<evidence type="ECO:0000256" key="5">
    <source>
        <dbReference type="ARBA" id="ARBA00022989"/>
    </source>
</evidence>
<keyword evidence="2" id="KW-1003">Cell membrane</keyword>
<protein>
    <submittedName>
        <fullName evidence="11">Chemotaxis protein MotA</fullName>
    </submittedName>
</protein>
<comment type="subcellular location">
    <subcellularLocation>
        <location evidence="1">Cell membrane</location>
        <topology evidence="1">Multi-pass membrane protein</topology>
    </subcellularLocation>
    <subcellularLocation>
        <location evidence="7">Membrane</location>
        <topology evidence="7">Multi-pass membrane protein</topology>
    </subcellularLocation>
</comment>
<evidence type="ECO:0000259" key="9">
    <source>
        <dbReference type="Pfam" id="PF01618"/>
    </source>
</evidence>
<feature type="transmembrane region" description="Helical" evidence="8">
    <location>
        <begin position="154"/>
        <end position="179"/>
    </location>
</feature>